<dbReference type="InterPro" id="IPR004638">
    <property type="entry name" value="EmrB-like"/>
</dbReference>
<dbReference type="PRINTS" id="PR01036">
    <property type="entry name" value="TCRTETB"/>
</dbReference>
<feature type="transmembrane region" description="Helical" evidence="9">
    <location>
        <begin position="300"/>
        <end position="320"/>
    </location>
</feature>
<dbReference type="Pfam" id="PF07690">
    <property type="entry name" value="MFS_1"/>
    <property type="match status" value="1"/>
</dbReference>
<dbReference type="GO" id="GO:0022857">
    <property type="term" value="F:transmembrane transporter activity"/>
    <property type="evidence" value="ECO:0007669"/>
    <property type="project" value="InterPro"/>
</dbReference>
<proteinExistence type="inferred from homology"/>
<dbReference type="FunFam" id="1.20.1720.10:FF:000002">
    <property type="entry name" value="Multidrug resistance protein B"/>
    <property type="match status" value="1"/>
</dbReference>
<dbReference type="InterPro" id="IPR036259">
    <property type="entry name" value="MFS_trans_sf"/>
</dbReference>
<feature type="transmembrane region" description="Helical" evidence="9">
    <location>
        <begin position="166"/>
        <end position="188"/>
    </location>
</feature>
<feature type="transmembrane region" description="Helical" evidence="9">
    <location>
        <begin position="269"/>
        <end position="294"/>
    </location>
</feature>
<feature type="transmembrane region" description="Helical" evidence="9">
    <location>
        <begin position="362"/>
        <end position="380"/>
    </location>
</feature>
<feature type="transmembrane region" description="Helical" evidence="9">
    <location>
        <begin position="401"/>
        <end position="419"/>
    </location>
</feature>
<feature type="transmembrane region" description="Helical" evidence="9">
    <location>
        <begin position="332"/>
        <end position="350"/>
    </location>
</feature>
<dbReference type="CDD" id="cd17503">
    <property type="entry name" value="MFS_LmrB_MDR_like"/>
    <property type="match status" value="1"/>
</dbReference>
<reference evidence="11 12" key="1">
    <citation type="submission" date="2020-05" db="EMBL/GenBank/DDBJ databases">
        <authorList>
            <person name="Niu N."/>
        </authorList>
    </citation>
    <scope>NUCLEOTIDE SEQUENCE [LARGE SCALE GENOMIC DNA]</scope>
    <source>
        <strain evidence="11 12">LMG10982</strain>
    </source>
</reference>
<evidence type="ECO:0000313" key="11">
    <source>
        <dbReference type="EMBL" id="NOL48750.1"/>
    </source>
</evidence>
<dbReference type="Proteomes" id="UP000541421">
    <property type="component" value="Unassembled WGS sequence"/>
</dbReference>
<feature type="domain" description="Major facilitator superfamily (MFS) profile" evidence="10">
    <location>
        <begin position="14"/>
        <end position="501"/>
    </location>
</feature>
<evidence type="ECO:0000259" key="10">
    <source>
        <dbReference type="PROSITE" id="PS50850"/>
    </source>
</evidence>
<feature type="transmembrane region" description="Helical" evidence="9">
    <location>
        <begin position="478"/>
        <end position="496"/>
    </location>
</feature>
<keyword evidence="6 9" id="KW-0812">Transmembrane</keyword>
<dbReference type="NCBIfam" id="TIGR00711">
    <property type="entry name" value="efflux_EmrB"/>
    <property type="match status" value="1"/>
</dbReference>
<feature type="transmembrane region" description="Helical" evidence="9">
    <location>
        <begin position="231"/>
        <end position="249"/>
    </location>
</feature>
<dbReference type="InterPro" id="IPR020846">
    <property type="entry name" value="MFS_dom"/>
</dbReference>
<dbReference type="GO" id="GO:1990961">
    <property type="term" value="P:xenobiotic detoxification by transmembrane export across the plasma membrane"/>
    <property type="evidence" value="ECO:0007669"/>
    <property type="project" value="UniProtKB-ARBA"/>
</dbReference>
<evidence type="ECO:0000313" key="12">
    <source>
        <dbReference type="Proteomes" id="UP000541421"/>
    </source>
</evidence>
<name>A0A7Y4P5H8_9BURK</name>
<evidence type="ECO:0000256" key="1">
    <source>
        <dbReference type="ARBA" id="ARBA00004429"/>
    </source>
</evidence>
<dbReference type="PROSITE" id="PS50850">
    <property type="entry name" value="MFS"/>
    <property type="match status" value="1"/>
</dbReference>
<keyword evidence="12" id="KW-1185">Reference proteome</keyword>
<accession>A0A7Y4P5H8</accession>
<evidence type="ECO:0000256" key="9">
    <source>
        <dbReference type="SAM" id="Phobius"/>
    </source>
</evidence>
<keyword evidence="3" id="KW-0813">Transport</keyword>
<keyword evidence="8 9" id="KW-0472">Membrane</keyword>
<gene>
    <name evidence="11" type="ORF">HKX40_01165</name>
</gene>
<evidence type="ECO:0000256" key="6">
    <source>
        <dbReference type="ARBA" id="ARBA00022692"/>
    </source>
</evidence>
<keyword evidence="7 9" id="KW-1133">Transmembrane helix</keyword>
<evidence type="ECO:0000256" key="8">
    <source>
        <dbReference type="ARBA" id="ARBA00023136"/>
    </source>
</evidence>
<evidence type="ECO:0000256" key="5">
    <source>
        <dbReference type="ARBA" id="ARBA00022519"/>
    </source>
</evidence>
<comment type="caution">
    <text evidence="11">The sequence shown here is derived from an EMBL/GenBank/DDBJ whole genome shotgun (WGS) entry which is preliminary data.</text>
</comment>
<dbReference type="AlphaFoldDB" id="A0A7Y4P5H8"/>
<feature type="transmembrane region" description="Helical" evidence="9">
    <location>
        <begin position="200"/>
        <end position="219"/>
    </location>
</feature>
<feature type="transmembrane region" description="Helical" evidence="9">
    <location>
        <begin position="50"/>
        <end position="72"/>
    </location>
</feature>
<dbReference type="Gene3D" id="1.20.1250.20">
    <property type="entry name" value="MFS general substrate transporter like domains"/>
    <property type="match status" value="1"/>
</dbReference>
<dbReference type="GO" id="GO:0015721">
    <property type="term" value="P:bile acid and bile salt transport"/>
    <property type="evidence" value="ECO:0007669"/>
    <property type="project" value="UniProtKB-ARBA"/>
</dbReference>
<evidence type="ECO:0000256" key="7">
    <source>
        <dbReference type="ARBA" id="ARBA00022989"/>
    </source>
</evidence>
<dbReference type="EMBL" id="JABGBO010000001">
    <property type="protein sequence ID" value="NOL48750.1"/>
    <property type="molecule type" value="Genomic_DNA"/>
</dbReference>
<keyword evidence="5" id="KW-0997">Cell inner membrane</keyword>
<sequence length="510" mass="55763">MRVSPLQGSSLILVTIALSLAVFMQVLDSTIANVALPTIAGNLGAATSQGTWVITSFAVSNAISVPLTGWLARRYGEVRVFVSAVFLFVLASFLCGIAPSLGLLVFFRIVQGAVAGPMIPLSQSLLMAAYPPEKRPLALALWSMVIIVAPIFGPILGGIISDNWHWGWIFFINIPIGFIGGWVAWRELKHRETPTVQQPIDRMGLALMVIGVGALQMMLDRGRELDWFSSTEIIVLCVVAVVSLSYFIIWEWYAEHPIVNLKLFLDRNFTVGVVTLSTAFLVYMGAIVLLPLVLQTQLGYTATWAGFATAPIGIFPVLLSPIIGKYSNKLDMRVLVTISFLVYASCFFWRTDFNAQMDFMDVFWPQFVQGIGMAMFFMPLTQITLSKIPGHSIAAASSISNFIRILAGGIGTSLVMTMWDRRNALHHSQLSEVINPYNNHAVQTIQGMAAAGIGDGRQFSVLERTINQQTQIMGSNDIFWLCGAVFATLIVMVWFAKPPFSSKGGGGGAH</sequence>
<dbReference type="PANTHER" id="PTHR42718:SF9">
    <property type="entry name" value="MAJOR FACILITATOR SUPERFAMILY MULTIDRUG TRANSPORTER MFSC"/>
    <property type="match status" value="1"/>
</dbReference>
<evidence type="ECO:0000256" key="3">
    <source>
        <dbReference type="ARBA" id="ARBA00022448"/>
    </source>
</evidence>
<dbReference type="InterPro" id="IPR011701">
    <property type="entry name" value="MFS"/>
</dbReference>
<protein>
    <submittedName>
        <fullName evidence="11">DHA2 family efflux MFS transporter permease subunit</fullName>
    </submittedName>
</protein>
<dbReference type="PANTHER" id="PTHR42718">
    <property type="entry name" value="MAJOR FACILITATOR SUPERFAMILY MULTIDRUG TRANSPORTER MFSC"/>
    <property type="match status" value="1"/>
</dbReference>
<comment type="similarity">
    <text evidence="2">Belongs to the major facilitator superfamily. EmrB family.</text>
</comment>
<dbReference type="SUPFAM" id="SSF103473">
    <property type="entry name" value="MFS general substrate transporter"/>
    <property type="match status" value="1"/>
</dbReference>
<feature type="transmembrane region" description="Helical" evidence="9">
    <location>
        <begin position="84"/>
        <end position="107"/>
    </location>
</feature>
<dbReference type="RefSeq" id="WP_171587730.1">
    <property type="nucleotide sequence ID" value="NZ_JABGBO010000001.1"/>
</dbReference>
<dbReference type="GO" id="GO:0005886">
    <property type="term" value="C:plasma membrane"/>
    <property type="evidence" value="ECO:0007669"/>
    <property type="project" value="UniProtKB-SubCell"/>
</dbReference>
<keyword evidence="4" id="KW-1003">Cell membrane</keyword>
<feature type="transmembrane region" description="Helical" evidence="9">
    <location>
        <begin position="137"/>
        <end position="160"/>
    </location>
</feature>
<evidence type="ECO:0000256" key="4">
    <source>
        <dbReference type="ARBA" id="ARBA00022475"/>
    </source>
</evidence>
<evidence type="ECO:0000256" key="2">
    <source>
        <dbReference type="ARBA" id="ARBA00008537"/>
    </source>
</evidence>
<dbReference type="Gene3D" id="1.20.1720.10">
    <property type="entry name" value="Multidrug resistance protein D"/>
    <property type="match status" value="1"/>
</dbReference>
<organism evidence="11 12">
    <name type="scientific">Pelistega europaea</name>
    <dbReference type="NCBI Taxonomy" id="106147"/>
    <lineage>
        <taxon>Bacteria</taxon>
        <taxon>Pseudomonadati</taxon>
        <taxon>Pseudomonadota</taxon>
        <taxon>Betaproteobacteria</taxon>
        <taxon>Burkholderiales</taxon>
        <taxon>Alcaligenaceae</taxon>
        <taxon>Pelistega</taxon>
    </lineage>
</organism>
<comment type="subcellular location">
    <subcellularLocation>
        <location evidence="1">Cell inner membrane</location>
        <topology evidence="1">Multi-pass membrane protein</topology>
    </subcellularLocation>
</comment>